<evidence type="ECO:0000313" key="2">
    <source>
        <dbReference type="EMBL" id="TWU24740.1"/>
    </source>
</evidence>
<protein>
    <recommendedName>
        <fullName evidence="1">DUF3806 domain-containing protein</fullName>
    </recommendedName>
</protein>
<dbReference type="Pfam" id="PF12713">
    <property type="entry name" value="DUF3806"/>
    <property type="match status" value="1"/>
</dbReference>
<feature type="domain" description="DUF3806" evidence="1">
    <location>
        <begin position="87"/>
        <end position="148"/>
    </location>
</feature>
<reference evidence="2 3" key="1">
    <citation type="submission" date="2019-02" db="EMBL/GenBank/DDBJ databases">
        <title>Deep-cultivation of Planctomycetes and their phenomic and genomic characterization uncovers novel biology.</title>
        <authorList>
            <person name="Wiegand S."/>
            <person name="Jogler M."/>
            <person name="Boedeker C."/>
            <person name="Pinto D."/>
            <person name="Vollmers J."/>
            <person name="Rivas-Marin E."/>
            <person name="Kohn T."/>
            <person name="Peeters S.H."/>
            <person name="Heuer A."/>
            <person name="Rast P."/>
            <person name="Oberbeckmann S."/>
            <person name="Bunk B."/>
            <person name="Jeske O."/>
            <person name="Meyerdierks A."/>
            <person name="Storesund J.E."/>
            <person name="Kallscheuer N."/>
            <person name="Luecker S."/>
            <person name="Lage O.M."/>
            <person name="Pohl T."/>
            <person name="Merkel B.J."/>
            <person name="Hornburger P."/>
            <person name="Mueller R.-W."/>
            <person name="Bruemmer F."/>
            <person name="Labrenz M."/>
            <person name="Spormann A.M."/>
            <person name="Op Den Camp H."/>
            <person name="Overmann J."/>
            <person name="Amann R."/>
            <person name="Jetten M.S.M."/>
            <person name="Mascher T."/>
            <person name="Medema M.H."/>
            <person name="Devos D.P."/>
            <person name="Kaster A.-K."/>
            <person name="Ovreas L."/>
            <person name="Rohde M."/>
            <person name="Galperin M.Y."/>
            <person name="Jogler C."/>
        </authorList>
    </citation>
    <scope>NUCLEOTIDE SEQUENCE [LARGE SCALE GENOMIC DNA]</scope>
    <source>
        <strain evidence="2 3">Pla144</strain>
    </source>
</reference>
<sequence>MNTPEQEPEELVVETAEGTVFSHTTEVEDFPQKVIPVNSAESVQFQSWEQNASEFLTAYAEPQSKNELIQYDEAFKAWQVSPVKQHSAQDVINLLGAYLGQRMVRDFDMEWVMVTDQYGQDYAVRHKSSELMTFPFSSVMKRIEDNEHEFIHGVYHVLKHELENGEFKQRTNSEQGGPPIP</sequence>
<accession>A0A5C6CJJ3</accession>
<dbReference type="AlphaFoldDB" id="A0A5C6CJJ3"/>
<comment type="caution">
    <text evidence="2">The sequence shown here is derived from an EMBL/GenBank/DDBJ whole genome shotgun (WGS) entry which is preliminary data.</text>
</comment>
<dbReference type="RefSeq" id="WP_197530774.1">
    <property type="nucleotide sequence ID" value="NZ_SJPS01000005.1"/>
</dbReference>
<dbReference type="Gene3D" id="1.20.120.1090">
    <property type="match status" value="1"/>
</dbReference>
<name>A0A5C6CJJ3_9BACT</name>
<dbReference type="EMBL" id="SJPS01000005">
    <property type="protein sequence ID" value="TWU24740.1"/>
    <property type="molecule type" value="Genomic_DNA"/>
</dbReference>
<keyword evidence="3" id="KW-1185">Reference proteome</keyword>
<dbReference type="Proteomes" id="UP000318437">
    <property type="component" value="Unassembled WGS sequence"/>
</dbReference>
<proteinExistence type="predicted"/>
<dbReference type="InterPro" id="IPR024266">
    <property type="entry name" value="DUF3806"/>
</dbReference>
<evidence type="ECO:0000259" key="1">
    <source>
        <dbReference type="Pfam" id="PF12713"/>
    </source>
</evidence>
<organism evidence="2 3">
    <name type="scientific">Bythopirellula polymerisocia</name>
    <dbReference type="NCBI Taxonomy" id="2528003"/>
    <lineage>
        <taxon>Bacteria</taxon>
        <taxon>Pseudomonadati</taxon>
        <taxon>Planctomycetota</taxon>
        <taxon>Planctomycetia</taxon>
        <taxon>Pirellulales</taxon>
        <taxon>Lacipirellulaceae</taxon>
        <taxon>Bythopirellula</taxon>
    </lineage>
</organism>
<gene>
    <name evidence="2" type="ORF">Pla144_36260</name>
</gene>
<evidence type="ECO:0000313" key="3">
    <source>
        <dbReference type="Proteomes" id="UP000318437"/>
    </source>
</evidence>